<name>A0A166W5R0_9AGAM</name>
<keyword evidence="3" id="KW-1185">Reference proteome</keyword>
<organism evidence="2 3">
    <name type="scientific">Athelia psychrophila</name>
    <dbReference type="NCBI Taxonomy" id="1759441"/>
    <lineage>
        <taxon>Eukaryota</taxon>
        <taxon>Fungi</taxon>
        <taxon>Dikarya</taxon>
        <taxon>Basidiomycota</taxon>
        <taxon>Agaricomycotina</taxon>
        <taxon>Agaricomycetes</taxon>
        <taxon>Agaricomycetidae</taxon>
        <taxon>Atheliales</taxon>
        <taxon>Atheliaceae</taxon>
        <taxon>Athelia</taxon>
    </lineage>
</organism>
<evidence type="ECO:0000313" key="3">
    <source>
        <dbReference type="Proteomes" id="UP000076532"/>
    </source>
</evidence>
<sequence>MLSAPDRPQDPSSAIFSSPSIPPSLASSSSITSVSSFASTSSTLPDLKSLKTAVSFKTLDPSKQICQYELPGGGVCRDAGCQDIHLSRVADGDGMNAEPNDEDTAEYIYDNLPAVDVPSSWLTQGRETVVAAIQEELRAWHSTGKTYEERVAATLATLQPPTATFEDNPP</sequence>
<reference evidence="2 3" key="1">
    <citation type="journal article" date="2016" name="Mol. Biol. Evol.">
        <title>Comparative Genomics of Early-Diverging Mushroom-Forming Fungi Provides Insights into the Origins of Lignocellulose Decay Capabilities.</title>
        <authorList>
            <person name="Nagy L.G."/>
            <person name="Riley R."/>
            <person name="Tritt A."/>
            <person name="Adam C."/>
            <person name="Daum C."/>
            <person name="Floudas D."/>
            <person name="Sun H."/>
            <person name="Yadav J.S."/>
            <person name="Pangilinan J."/>
            <person name="Larsson K.H."/>
            <person name="Matsuura K."/>
            <person name="Barry K."/>
            <person name="Labutti K."/>
            <person name="Kuo R."/>
            <person name="Ohm R.A."/>
            <person name="Bhattacharya S.S."/>
            <person name="Shirouzu T."/>
            <person name="Yoshinaga Y."/>
            <person name="Martin F.M."/>
            <person name="Grigoriev I.V."/>
            <person name="Hibbett D.S."/>
        </authorList>
    </citation>
    <scope>NUCLEOTIDE SEQUENCE [LARGE SCALE GENOMIC DNA]</scope>
    <source>
        <strain evidence="2 3">CBS 109695</strain>
    </source>
</reference>
<gene>
    <name evidence="2" type="ORF">FIBSPDRAFT_943227</name>
</gene>
<feature type="compositionally biased region" description="Low complexity" evidence="1">
    <location>
        <begin position="11"/>
        <end position="29"/>
    </location>
</feature>
<evidence type="ECO:0000313" key="2">
    <source>
        <dbReference type="EMBL" id="KZP33404.1"/>
    </source>
</evidence>
<accession>A0A166W5R0</accession>
<evidence type="ECO:0008006" key="4">
    <source>
        <dbReference type="Google" id="ProtNLM"/>
    </source>
</evidence>
<dbReference type="EMBL" id="KV417482">
    <property type="protein sequence ID" value="KZP33404.1"/>
    <property type="molecule type" value="Genomic_DNA"/>
</dbReference>
<feature type="region of interest" description="Disordered" evidence="1">
    <location>
        <begin position="1"/>
        <end position="29"/>
    </location>
</feature>
<dbReference type="AlphaFoldDB" id="A0A166W5R0"/>
<dbReference type="OrthoDB" id="2747179at2759"/>
<protein>
    <recommendedName>
        <fullName evidence="4">Zinc-finger domain-containing protein</fullName>
    </recommendedName>
</protein>
<evidence type="ECO:0000256" key="1">
    <source>
        <dbReference type="SAM" id="MobiDB-lite"/>
    </source>
</evidence>
<dbReference type="Proteomes" id="UP000076532">
    <property type="component" value="Unassembled WGS sequence"/>
</dbReference>
<proteinExistence type="predicted"/>